<evidence type="ECO:0000313" key="1">
    <source>
        <dbReference type="EMBL" id="MBU8544326.1"/>
    </source>
</evidence>
<evidence type="ECO:0008006" key="3">
    <source>
        <dbReference type="Google" id="ProtNLM"/>
    </source>
</evidence>
<dbReference type="RefSeq" id="WP_216875505.1">
    <property type="nucleotide sequence ID" value="NZ_JAERQM010000003.1"/>
</dbReference>
<gene>
    <name evidence="1" type="ORF">JJQ90_11450</name>
</gene>
<keyword evidence="2" id="KW-1185">Reference proteome</keyword>
<proteinExistence type="predicted"/>
<organism evidence="1 2">
    <name type="scientific">Falsiroseomonas oleicola</name>
    <dbReference type="NCBI Taxonomy" id="2801474"/>
    <lineage>
        <taxon>Bacteria</taxon>
        <taxon>Pseudomonadati</taxon>
        <taxon>Pseudomonadota</taxon>
        <taxon>Alphaproteobacteria</taxon>
        <taxon>Acetobacterales</taxon>
        <taxon>Roseomonadaceae</taxon>
        <taxon>Falsiroseomonas</taxon>
    </lineage>
</organism>
<sequence length="177" mass="19052">MEPASIDGAAPPFLQWGEVDGRLGKRGFDSKARRIVGRICSEGPVQHRGADERLILDMARADLSLLNSGRAPVLLDHMQAFSGLIGVVDRAWVEGNACLAEMRIGPTARCAEVWDMIAAGMLQNISIGFRFLAWPSAAGVLRAAQWHPFEVSLVTVPADWTASLLHGRLPSAAPSVD</sequence>
<accession>A0ABS6H7H5</accession>
<name>A0ABS6H7H5_9PROT</name>
<evidence type="ECO:0000313" key="2">
    <source>
        <dbReference type="Proteomes" id="UP000689967"/>
    </source>
</evidence>
<dbReference type="Proteomes" id="UP000689967">
    <property type="component" value="Unassembled WGS sequence"/>
</dbReference>
<protein>
    <recommendedName>
        <fullName evidence="3">HK97 family phage prohead protease</fullName>
    </recommendedName>
</protein>
<dbReference type="EMBL" id="JAERQM010000003">
    <property type="protein sequence ID" value="MBU8544326.1"/>
    <property type="molecule type" value="Genomic_DNA"/>
</dbReference>
<comment type="caution">
    <text evidence="1">The sequence shown here is derived from an EMBL/GenBank/DDBJ whole genome shotgun (WGS) entry which is preliminary data.</text>
</comment>
<reference evidence="1 2" key="1">
    <citation type="submission" date="2021-01" db="EMBL/GenBank/DDBJ databases">
        <title>Roseomonas sp. nov, a bacterium isolated from an oil production mixture in Yumen Oilfield.</title>
        <authorList>
            <person name="Wu D."/>
        </authorList>
    </citation>
    <scope>NUCLEOTIDE SEQUENCE [LARGE SCALE GENOMIC DNA]</scope>
    <source>
        <strain evidence="1 2">ROY-5-3</strain>
    </source>
</reference>